<dbReference type="Pfam" id="PF02151">
    <property type="entry name" value="UVR"/>
    <property type="match status" value="1"/>
</dbReference>
<dbReference type="PANTHER" id="PTHR38394:SF1">
    <property type="entry name" value="NEUROFILAMENT LIGHT PROTEIN"/>
    <property type="match status" value="1"/>
</dbReference>
<evidence type="ECO:0000256" key="2">
    <source>
        <dbReference type="SAM" id="MobiDB-lite"/>
    </source>
</evidence>
<name>A0AAP0JKS7_9MAGN</name>
<keyword evidence="1" id="KW-0175">Coiled coil</keyword>
<dbReference type="PANTHER" id="PTHR38394">
    <property type="entry name" value="NEUROFILAMENT LIGHT PROTEIN"/>
    <property type="match status" value="1"/>
</dbReference>
<organism evidence="4 5">
    <name type="scientific">Stephania yunnanensis</name>
    <dbReference type="NCBI Taxonomy" id="152371"/>
    <lineage>
        <taxon>Eukaryota</taxon>
        <taxon>Viridiplantae</taxon>
        <taxon>Streptophyta</taxon>
        <taxon>Embryophyta</taxon>
        <taxon>Tracheophyta</taxon>
        <taxon>Spermatophyta</taxon>
        <taxon>Magnoliopsida</taxon>
        <taxon>Ranunculales</taxon>
        <taxon>Menispermaceae</taxon>
        <taxon>Menispermoideae</taxon>
        <taxon>Cissampelideae</taxon>
        <taxon>Stephania</taxon>
    </lineage>
</organism>
<comment type="caution">
    <text evidence="4">The sequence shown here is derived from an EMBL/GenBank/DDBJ whole genome shotgun (WGS) entry which is preliminary data.</text>
</comment>
<dbReference type="InterPro" id="IPR001943">
    <property type="entry name" value="UVR_dom"/>
</dbReference>
<evidence type="ECO:0000259" key="3">
    <source>
        <dbReference type="PROSITE" id="PS50151"/>
    </source>
</evidence>
<dbReference type="EMBL" id="JBBNAF010000006">
    <property type="protein sequence ID" value="KAK9134672.1"/>
    <property type="molecule type" value="Genomic_DNA"/>
</dbReference>
<feature type="region of interest" description="Disordered" evidence="2">
    <location>
        <begin position="16"/>
        <end position="35"/>
    </location>
</feature>
<dbReference type="PROSITE" id="PS50151">
    <property type="entry name" value="UVR"/>
    <property type="match status" value="1"/>
</dbReference>
<evidence type="ECO:0000313" key="5">
    <source>
        <dbReference type="Proteomes" id="UP001420932"/>
    </source>
</evidence>
<proteinExistence type="predicted"/>
<feature type="coiled-coil region" evidence="1">
    <location>
        <begin position="99"/>
        <end position="151"/>
    </location>
</feature>
<accession>A0AAP0JKS7</accession>
<evidence type="ECO:0000256" key="1">
    <source>
        <dbReference type="SAM" id="Coils"/>
    </source>
</evidence>
<sequence>MRSRLVGKRQYGHLQFLSNSDPIDPSPTSTSTPLDENLFSDLTLTSPSPQSPLRHTCRRCRIDALAAGRDPIWVPTDLEEEEEGQVLQKELNLRCPQLKARAVSEVSKLRKEVARKRRKAAKNVNLSAVNYRELEEELEEACEAEDFERANRVSERLSEVENERCNL</sequence>
<reference evidence="4 5" key="1">
    <citation type="submission" date="2024-01" db="EMBL/GenBank/DDBJ databases">
        <title>Genome assemblies of Stephania.</title>
        <authorList>
            <person name="Yang L."/>
        </authorList>
    </citation>
    <scope>NUCLEOTIDE SEQUENCE [LARGE SCALE GENOMIC DNA]</scope>
    <source>
        <strain evidence="4">YNDBR</strain>
        <tissue evidence="4">Leaf</tissue>
    </source>
</reference>
<keyword evidence="5" id="KW-1185">Reference proteome</keyword>
<dbReference type="AlphaFoldDB" id="A0AAP0JKS7"/>
<feature type="domain" description="UVR" evidence="3">
    <location>
        <begin position="128"/>
        <end position="163"/>
    </location>
</feature>
<gene>
    <name evidence="4" type="ORF">Syun_014002</name>
</gene>
<protein>
    <recommendedName>
        <fullName evidence="3">UVR domain-containing protein</fullName>
    </recommendedName>
</protein>
<dbReference type="Proteomes" id="UP001420932">
    <property type="component" value="Unassembled WGS sequence"/>
</dbReference>
<evidence type="ECO:0000313" key="4">
    <source>
        <dbReference type="EMBL" id="KAK9134672.1"/>
    </source>
</evidence>